<dbReference type="EMBL" id="JABSTQ010009163">
    <property type="protein sequence ID" value="KAG0432295.1"/>
    <property type="molecule type" value="Genomic_DNA"/>
</dbReference>
<comment type="caution">
    <text evidence="1">The sequence shown here is derived from an EMBL/GenBank/DDBJ whole genome shotgun (WGS) entry which is preliminary data.</text>
</comment>
<accession>A0AC60QG22</accession>
<organism evidence="1 2">
    <name type="scientific">Ixodes persulcatus</name>
    <name type="common">Taiga tick</name>
    <dbReference type="NCBI Taxonomy" id="34615"/>
    <lineage>
        <taxon>Eukaryota</taxon>
        <taxon>Metazoa</taxon>
        <taxon>Ecdysozoa</taxon>
        <taxon>Arthropoda</taxon>
        <taxon>Chelicerata</taxon>
        <taxon>Arachnida</taxon>
        <taxon>Acari</taxon>
        <taxon>Parasitiformes</taxon>
        <taxon>Ixodida</taxon>
        <taxon>Ixodoidea</taxon>
        <taxon>Ixodidae</taxon>
        <taxon>Ixodinae</taxon>
        <taxon>Ixodes</taxon>
    </lineage>
</organism>
<sequence>MSKQLLKDIPRVSGDGQTYRLESFHSMLLRFTPKSSHFSFEGMVARTAVAVLHYNENSNRAQATTKDEKKRSCLKFPKSRKGEWVLSPIMETASTAVAVLHYNENSNRAQATTKDEKKRSCLKFPKSRKGEWVLSPIMETASYDYVQRLLNSCLELAKASRTYQQAAAANGPRPRRPPLCSVAQRPDKQAAVLAHRTRFDQA</sequence>
<name>A0AC60QG22_IXOPE</name>
<evidence type="ECO:0000313" key="1">
    <source>
        <dbReference type="EMBL" id="KAG0432295.1"/>
    </source>
</evidence>
<gene>
    <name evidence="1" type="ORF">HPB47_020985</name>
</gene>
<reference evidence="1 2" key="1">
    <citation type="journal article" date="2020" name="Cell">
        <title>Large-Scale Comparative Analyses of Tick Genomes Elucidate Their Genetic Diversity and Vector Capacities.</title>
        <authorList>
            <consortium name="Tick Genome and Microbiome Consortium (TIGMIC)"/>
            <person name="Jia N."/>
            <person name="Wang J."/>
            <person name="Shi W."/>
            <person name="Du L."/>
            <person name="Sun Y."/>
            <person name="Zhan W."/>
            <person name="Jiang J.F."/>
            <person name="Wang Q."/>
            <person name="Zhang B."/>
            <person name="Ji P."/>
            <person name="Bell-Sakyi L."/>
            <person name="Cui X.M."/>
            <person name="Yuan T.T."/>
            <person name="Jiang B.G."/>
            <person name="Yang W.F."/>
            <person name="Lam T.T."/>
            <person name="Chang Q.C."/>
            <person name="Ding S.J."/>
            <person name="Wang X.J."/>
            <person name="Zhu J.G."/>
            <person name="Ruan X.D."/>
            <person name="Zhao L."/>
            <person name="Wei J.T."/>
            <person name="Ye R.Z."/>
            <person name="Que T.C."/>
            <person name="Du C.H."/>
            <person name="Zhou Y.H."/>
            <person name="Cheng J.X."/>
            <person name="Dai P.F."/>
            <person name="Guo W.B."/>
            <person name="Han X.H."/>
            <person name="Huang E.J."/>
            <person name="Li L.F."/>
            <person name="Wei W."/>
            <person name="Gao Y.C."/>
            <person name="Liu J.Z."/>
            <person name="Shao H.Z."/>
            <person name="Wang X."/>
            <person name="Wang C.C."/>
            <person name="Yang T.C."/>
            <person name="Huo Q.B."/>
            <person name="Li W."/>
            <person name="Chen H.Y."/>
            <person name="Chen S.E."/>
            <person name="Zhou L.G."/>
            <person name="Ni X.B."/>
            <person name="Tian J.H."/>
            <person name="Sheng Y."/>
            <person name="Liu T."/>
            <person name="Pan Y.S."/>
            <person name="Xia L.Y."/>
            <person name="Li J."/>
            <person name="Zhao F."/>
            <person name="Cao W.C."/>
        </authorList>
    </citation>
    <scope>NUCLEOTIDE SEQUENCE [LARGE SCALE GENOMIC DNA]</scope>
    <source>
        <strain evidence="1">Iper-2018</strain>
    </source>
</reference>
<dbReference type="Proteomes" id="UP000805193">
    <property type="component" value="Unassembled WGS sequence"/>
</dbReference>
<evidence type="ECO:0000313" key="2">
    <source>
        <dbReference type="Proteomes" id="UP000805193"/>
    </source>
</evidence>
<proteinExistence type="predicted"/>
<keyword evidence="2" id="KW-1185">Reference proteome</keyword>
<protein>
    <submittedName>
        <fullName evidence="1">Uncharacterized protein</fullName>
    </submittedName>
</protein>